<dbReference type="GeneID" id="66109293"/>
<gene>
    <name evidence="1" type="ORF">BT62DRAFT_935682</name>
</gene>
<dbReference type="Proteomes" id="UP000812287">
    <property type="component" value="Unassembled WGS sequence"/>
</dbReference>
<keyword evidence="2" id="KW-1185">Reference proteome</keyword>
<comment type="caution">
    <text evidence="1">The sequence shown here is derived from an EMBL/GenBank/DDBJ whole genome shotgun (WGS) entry which is preliminary data.</text>
</comment>
<sequence length="79" mass="9025">MIPIEILSCAGLQSILQSRSFGNLWTLEISYRLESSDAKEALLHLIPRVSPELRCLELNRYIGKGIEEDVDISVRHQLF</sequence>
<organism evidence="1 2">
    <name type="scientific">Guyanagaster necrorhizus</name>
    <dbReference type="NCBI Taxonomy" id="856835"/>
    <lineage>
        <taxon>Eukaryota</taxon>
        <taxon>Fungi</taxon>
        <taxon>Dikarya</taxon>
        <taxon>Basidiomycota</taxon>
        <taxon>Agaricomycotina</taxon>
        <taxon>Agaricomycetes</taxon>
        <taxon>Agaricomycetidae</taxon>
        <taxon>Agaricales</taxon>
        <taxon>Marasmiineae</taxon>
        <taxon>Physalacriaceae</taxon>
        <taxon>Guyanagaster</taxon>
    </lineage>
</organism>
<proteinExistence type="predicted"/>
<name>A0A9P7VLG7_9AGAR</name>
<reference evidence="1" key="1">
    <citation type="submission" date="2020-11" db="EMBL/GenBank/DDBJ databases">
        <title>Adaptations for nitrogen fixation in a non-lichenized fungal sporocarp promotes dispersal by wood-feeding termites.</title>
        <authorList>
            <consortium name="DOE Joint Genome Institute"/>
            <person name="Koch R.A."/>
            <person name="Yoon G."/>
            <person name="Arayal U."/>
            <person name="Lail K."/>
            <person name="Amirebrahimi M."/>
            <person name="Labutti K."/>
            <person name="Lipzen A."/>
            <person name="Riley R."/>
            <person name="Barry K."/>
            <person name="Henrissat B."/>
            <person name="Grigoriev I.V."/>
            <person name="Herr J.R."/>
            <person name="Aime M.C."/>
        </authorList>
    </citation>
    <scope>NUCLEOTIDE SEQUENCE</scope>
    <source>
        <strain evidence="1">MCA 3950</strain>
    </source>
</reference>
<dbReference type="AlphaFoldDB" id="A0A9P7VLG7"/>
<accession>A0A9P7VLG7</accession>
<evidence type="ECO:0000313" key="2">
    <source>
        <dbReference type="Proteomes" id="UP000812287"/>
    </source>
</evidence>
<dbReference type="RefSeq" id="XP_043036162.1">
    <property type="nucleotide sequence ID" value="XM_043186996.1"/>
</dbReference>
<evidence type="ECO:0000313" key="1">
    <source>
        <dbReference type="EMBL" id="KAG7442662.1"/>
    </source>
</evidence>
<dbReference type="EMBL" id="MU250549">
    <property type="protein sequence ID" value="KAG7442662.1"/>
    <property type="molecule type" value="Genomic_DNA"/>
</dbReference>
<protein>
    <submittedName>
        <fullName evidence="1">Uncharacterized protein</fullName>
    </submittedName>
</protein>